<dbReference type="EMBL" id="CP121682">
    <property type="protein sequence ID" value="WGD43310.1"/>
    <property type="molecule type" value="Genomic_DNA"/>
</dbReference>
<dbReference type="InterPro" id="IPR036412">
    <property type="entry name" value="HAD-like_sf"/>
</dbReference>
<name>A0ABY8K4Z6_9ACTN</name>
<evidence type="ECO:0000313" key="2">
    <source>
        <dbReference type="Proteomes" id="UP001216440"/>
    </source>
</evidence>
<dbReference type="PANTHER" id="PTHR43481:SF4">
    <property type="entry name" value="GLYCEROL-1-PHOSPHATE PHOSPHOHYDROLASE 1-RELATED"/>
    <property type="match status" value="1"/>
</dbReference>
<dbReference type="Gene3D" id="1.10.150.240">
    <property type="entry name" value="Putative phosphatase, domain 2"/>
    <property type="match status" value="1"/>
</dbReference>
<dbReference type="PANTHER" id="PTHR43481">
    <property type="entry name" value="FRUCTOSE-1-PHOSPHATE PHOSPHATASE"/>
    <property type="match status" value="1"/>
</dbReference>
<dbReference type="InterPro" id="IPR023198">
    <property type="entry name" value="PGP-like_dom2"/>
</dbReference>
<dbReference type="NCBIfam" id="TIGR01549">
    <property type="entry name" value="HAD-SF-IA-v1"/>
    <property type="match status" value="1"/>
</dbReference>
<dbReference type="InterPro" id="IPR051806">
    <property type="entry name" value="HAD-like_SPP"/>
</dbReference>
<dbReference type="SUPFAM" id="SSF56784">
    <property type="entry name" value="HAD-like"/>
    <property type="match status" value="1"/>
</dbReference>
<dbReference type="InterPro" id="IPR023214">
    <property type="entry name" value="HAD_sf"/>
</dbReference>
<dbReference type="SFLD" id="SFLDS00003">
    <property type="entry name" value="Haloacid_Dehalogenase"/>
    <property type="match status" value="1"/>
</dbReference>
<dbReference type="Pfam" id="PF00702">
    <property type="entry name" value="Hydrolase"/>
    <property type="match status" value="1"/>
</dbReference>
<dbReference type="NCBIfam" id="TIGR01509">
    <property type="entry name" value="HAD-SF-IA-v3"/>
    <property type="match status" value="1"/>
</dbReference>
<organism evidence="1 2">
    <name type="scientific">Streptomyces cathayae</name>
    <dbReference type="NCBI Taxonomy" id="3031124"/>
    <lineage>
        <taxon>Bacteria</taxon>
        <taxon>Bacillati</taxon>
        <taxon>Actinomycetota</taxon>
        <taxon>Actinomycetes</taxon>
        <taxon>Kitasatosporales</taxon>
        <taxon>Streptomycetaceae</taxon>
        <taxon>Streptomyces</taxon>
    </lineage>
</organism>
<protein>
    <submittedName>
        <fullName evidence="1">HAD-IA family hydrolase</fullName>
    </submittedName>
</protein>
<dbReference type="InterPro" id="IPR006439">
    <property type="entry name" value="HAD-SF_hydro_IA"/>
</dbReference>
<dbReference type="GO" id="GO:0016787">
    <property type="term" value="F:hydrolase activity"/>
    <property type="evidence" value="ECO:0007669"/>
    <property type="project" value="UniProtKB-KW"/>
</dbReference>
<proteinExistence type="predicted"/>
<reference evidence="1 2" key="1">
    <citation type="submission" date="2023-03" db="EMBL/GenBank/DDBJ databases">
        <authorList>
            <person name="Mo P."/>
        </authorList>
    </citation>
    <scope>NUCLEOTIDE SEQUENCE [LARGE SCALE GENOMIC DNA]</scope>
    <source>
        <strain evidence="1 2">HUAS 5</strain>
    </source>
</reference>
<accession>A0ABY8K4Z6</accession>
<gene>
    <name evidence="1" type="ORF">PYS65_26060</name>
</gene>
<evidence type="ECO:0000313" key="1">
    <source>
        <dbReference type="EMBL" id="WGD43310.1"/>
    </source>
</evidence>
<sequence>MTIAAVLFDVDGVLLDSAAAHRRVWTSWSQARGLDPEKVWTLTFGRRPEDTVRDAAPHLDPTTERKALDELLARERGGFPPVDGAADLLEALSDSPWAIVTSGDRDSVTERFAAAGLPLPAVQVYGSDVEHAKPAPDCFSLAAARLGMAPAACLVVEDAPAGVSAAVAAGCTVIGLTTTHAEASLRQAHLCAASLAEVQELLLAEGLLAGS</sequence>
<keyword evidence="1" id="KW-0378">Hydrolase</keyword>
<dbReference type="Proteomes" id="UP001216440">
    <property type="component" value="Chromosome"/>
</dbReference>
<dbReference type="RefSeq" id="WP_279336362.1">
    <property type="nucleotide sequence ID" value="NZ_CP121682.1"/>
</dbReference>
<dbReference type="SFLD" id="SFLDG01129">
    <property type="entry name" value="C1.5:_HAD__Beta-PGM__Phosphata"/>
    <property type="match status" value="1"/>
</dbReference>
<keyword evidence="2" id="KW-1185">Reference proteome</keyword>
<dbReference type="Gene3D" id="3.40.50.1000">
    <property type="entry name" value="HAD superfamily/HAD-like"/>
    <property type="match status" value="1"/>
</dbReference>